<keyword evidence="1" id="KW-0732">Signal</keyword>
<protein>
    <recommendedName>
        <fullName evidence="4">DUF3887 domain-containing protein</fullName>
    </recommendedName>
</protein>
<dbReference type="Gene3D" id="3.10.450.590">
    <property type="match status" value="1"/>
</dbReference>
<evidence type="ECO:0000313" key="2">
    <source>
        <dbReference type="EMBL" id="EGK60892.1"/>
    </source>
</evidence>
<feature type="chain" id="PRO_5003331771" description="DUF3887 domain-containing protein" evidence="1">
    <location>
        <begin position="47"/>
        <end position="176"/>
    </location>
</feature>
<evidence type="ECO:0008006" key="4">
    <source>
        <dbReference type="Google" id="ProtNLM"/>
    </source>
</evidence>
<proteinExistence type="predicted"/>
<evidence type="ECO:0000313" key="3">
    <source>
        <dbReference type="Proteomes" id="UP000004067"/>
    </source>
</evidence>
<feature type="signal peptide" evidence="1">
    <location>
        <begin position="1"/>
        <end position="46"/>
    </location>
</feature>
<name>F5RKG4_9FIRM</name>
<comment type="caution">
    <text evidence="2">The sequence shown here is derived from an EMBL/GenBank/DDBJ whole genome shotgun (WGS) entry which is preliminary data.</text>
</comment>
<dbReference type="AlphaFoldDB" id="F5RKG4"/>
<accession>F5RKG4</accession>
<evidence type="ECO:0000256" key="1">
    <source>
        <dbReference type="SAM" id="SignalP"/>
    </source>
</evidence>
<dbReference type="HOGENOM" id="CLU_1685378_0_0_9"/>
<sequence length="176" mass="19056">MGRLRTLSKSIVFYRRIFMKFRMLSRILGAALITGGAVLAAPAVYAAAAAEAPAAAAASAAEQPAQVQTPFDTAVVEQHMMATIDRFEKDDVTGLQLEATRELRPHLTAEQITGAKAQFAPKWGARAGVGKPLMTAGKEGDKWYVICELAVGYKATAVIYRLSYDENMKLAGFFVR</sequence>
<dbReference type="STRING" id="888060.HMPREF9081_0749"/>
<reference evidence="2 3" key="1">
    <citation type="submission" date="2011-04" db="EMBL/GenBank/DDBJ databases">
        <authorList>
            <person name="Muzny D."/>
            <person name="Qin X."/>
            <person name="Deng J."/>
            <person name="Jiang H."/>
            <person name="Liu Y."/>
            <person name="Qu J."/>
            <person name="Song X.-Z."/>
            <person name="Zhang L."/>
            <person name="Thornton R."/>
            <person name="Coyle M."/>
            <person name="Francisco L."/>
            <person name="Jackson L."/>
            <person name="Javaid M."/>
            <person name="Korchina V."/>
            <person name="Kovar C."/>
            <person name="Mata R."/>
            <person name="Mathew T."/>
            <person name="Ngo R."/>
            <person name="Nguyen L."/>
            <person name="Nguyen N."/>
            <person name="Okwuonu G."/>
            <person name="Ongeri F."/>
            <person name="Pham C."/>
            <person name="Simmons D."/>
            <person name="Wilczek-Boney K."/>
            <person name="Hale W."/>
            <person name="Jakkamsetti A."/>
            <person name="Pham P."/>
            <person name="Ruth R."/>
            <person name="San Lucas F."/>
            <person name="Warren J."/>
            <person name="Zhang J."/>
            <person name="Zhao Z."/>
            <person name="Zhou C."/>
            <person name="Zhu D."/>
            <person name="Lee S."/>
            <person name="Bess C."/>
            <person name="Blankenburg K."/>
            <person name="Forbes L."/>
            <person name="Fu Q."/>
            <person name="Gubbala S."/>
            <person name="Hirani K."/>
            <person name="Jayaseelan J.C."/>
            <person name="Lara F."/>
            <person name="Munidasa M."/>
            <person name="Palculict T."/>
            <person name="Patil S."/>
            <person name="Pu L.-L."/>
            <person name="Saada N."/>
            <person name="Tang L."/>
            <person name="Weissenberger G."/>
            <person name="Zhu Y."/>
            <person name="Hemphill L."/>
            <person name="Shang Y."/>
            <person name="Youmans B."/>
            <person name="Ayvaz T."/>
            <person name="Ross M."/>
            <person name="Santibanez J."/>
            <person name="Aqrawi P."/>
            <person name="Gross S."/>
            <person name="Joshi V."/>
            <person name="Fowler G."/>
            <person name="Nazareth L."/>
            <person name="Reid J."/>
            <person name="Worley K."/>
            <person name="Petrosino J."/>
            <person name="Highlander S."/>
            <person name="Gibbs R."/>
        </authorList>
    </citation>
    <scope>NUCLEOTIDE SEQUENCE [LARGE SCALE GENOMIC DNA]</scope>
    <source>
        <strain evidence="2 3">DSM 2778</strain>
    </source>
</reference>
<dbReference type="eggNOG" id="ENOG5033TYJ">
    <property type="taxonomic scope" value="Bacteria"/>
</dbReference>
<organism evidence="2 3">
    <name type="scientific">Centipeda periodontii DSM 2778</name>
    <dbReference type="NCBI Taxonomy" id="888060"/>
    <lineage>
        <taxon>Bacteria</taxon>
        <taxon>Bacillati</taxon>
        <taxon>Bacillota</taxon>
        <taxon>Negativicutes</taxon>
        <taxon>Selenomonadales</taxon>
        <taxon>Selenomonadaceae</taxon>
        <taxon>Centipeda</taxon>
    </lineage>
</organism>
<dbReference type="EMBL" id="AFHQ01000025">
    <property type="protein sequence ID" value="EGK60892.1"/>
    <property type="molecule type" value="Genomic_DNA"/>
</dbReference>
<keyword evidence="3" id="KW-1185">Reference proteome</keyword>
<dbReference type="Proteomes" id="UP000004067">
    <property type="component" value="Unassembled WGS sequence"/>
</dbReference>
<gene>
    <name evidence="2" type="ORF">HMPREF9081_0749</name>
</gene>